<gene>
    <name evidence="4" type="ordered locus">FraEuI1c_2733</name>
</gene>
<name>E3J6I8_PSEI1</name>
<dbReference type="OrthoDB" id="9795647at2"/>
<keyword evidence="5" id="KW-1185">Reference proteome</keyword>
<dbReference type="InterPro" id="IPR036291">
    <property type="entry name" value="NAD(P)-bd_dom_sf"/>
</dbReference>
<dbReference type="PANTHER" id="PTHR43658:SF8">
    <property type="entry name" value="17-BETA-HYDROXYSTEROID DEHYDROGENASE 14-RELATED"/>
    <property type="match status" value="1"/>
</dbReference>
<keyword evidence="2" id="KW-0560">Oxidoreductase</keyword>
<evidence type="ECO:0000256" key="2">
    <source>
        <dbReference type="ARBA" id="ARBA00023002"/>
    </source>
</evidence>
<dbReference type="Proteomes" id="UP000002484">
    <property type="component" value="Chromosome"/>
</dbReference>
<dbReference type="InParanoid" id="E3J6I8"/>
<dbReference type="Pfam" id="PF00106">
    <property type="entry name" value="adh_short"/>
    <property type="match status" value="1"/>
</dbReference>
<dbReference type="GO" id="GO:0016491">
    <property type="term" value="F:oxidoreductase activity"/>
    <property type="evidence" value="ECO:0007669"/>
    <property type="project" value="UniProtKB-KW"/>
</dbReference>
<evidence type="ECO:0000256" key="3">
    <source>
        <dbReference type="RuleBase" id="RU000363"/>
    </source>
</evidence>
<dbReference type="InterPro" id="IPR002347">
    <property type="entry name" value="SDR_fam"/>
</dbReference>
<organism evidence="4 5">
    <name type="scientific">Pseudofrankia inefficax (strain DSM 45817 / CECT 9037 / DDB 130130 / EuI1c)</name>
    <name type="common">Frankia inefficax</name>
    <dbReference type="NCBI Taxonomy" id="298654"/>
    <lineage>
        <taxon>Bacteria</taxon>
        <taxon>Bacillati</taxon>
        <taxon>Actinomycetota</taxon>
        <taxon>Actinomycetes</taxon>
        <taxon>Frankiales</taxon>
        <taxon>Frankiaceae</taxon>
        <taxon>Pseudofrankia</taxon>
    </lineage>
</organism>
<evidence type="ECO:0000313" key="5">
    <source>
        <dbReference type="Proteomes" id="UP000002484"/>
    </source>
</evidence>
<reference evidence="4 5" key="1">
    <citation type="submission" date="2010-10" db="EMBL/GenBank/DDBJ databases">
        <title>Complete sequence of Frankia sp. EuI1c.</title>
        <authorList>
            <consortium name="US DOE Joint Genome Institute"/>
            <person name="Lucas S."/>
            <person name="Copeland A."/>
            <person name="Lapidus A."/>
            <person name="Cheng J.-F."/>
            <person name="Bruce D."/>
            <person name="Goodwin L."/>
            <person name="Pitluck S."/>
            <person name="Chertkov O."/>
            <person name="Detter J.C."/>
            <person name="Han C."/>
            <person name="Tapia R."/>
            <person name="Land M."/>
            <person name="Hauser L."/>
            <person name="Jeffries C."/>
            <person name="Kyrpides N."/>
            <person name="Ivanova N."/>
            <person name="Mikhailova N."/>
            <person name="Beauchemin N."/>
            <person name="Sen A."/>
            <person name="Sur S.A."/>
            <person name="Gtari M."/>
            <person name="Wall L."/>
            <person name="Tisa L."/>
            <person name="Woyke T."/>
        </authorList>
    </citation>
    <scope>NUCLEOTIDE SEQUENCE [LARGE SCALE GENOMIC DNA]</scope>
    <source>
        <strain evidence="5">DSM 45817 / CECT 9037 / EuI1c</strain>
    </source>
</reference>
<accession>E3J6I8</accession>
<dbReference type="STRING" id="298654.FraEuI1c_2733"/>
<dbReference type="SUPFAM" id="SSF51735">
    <property type="entry name" value="NAD(P)-binding Rossmann-fold domains"/>
    <property type="match status" value="1"/>
</dbReference>
<dbReference type="PRINTS" id="PR00080">
    <property type="entry name" value="SDRFAMILY"/>
</dbReference>
<proteinExistence type="inferred from homology"/>
<dbReference type="PANTHER" id="PTHR43658">
    <property type="entry name" value="SHORT-CHAIN DEHYDROGENASE/REDUCTASE"/>
    <property type="match status" value="1"/>
</dbReference>
<dbReference type="KEGG" id="fri:FraEuI1c_2733"/>
<sequence length="253" mass="26068">MDLRGLRAVVVGGASGMARATAELIVARGGRIAILDLATSDGATVAASLRGSFHACDVTDFDGTEAVLEGAVAALDGIDVVVNTAGGALLGRTLGRNGPLPLAAFRKVIDLNVVGTFNVARLCAWHMSRNKPNGDGERGVIINTASIAAFEGQVGYVAYSVAKGGVAAMSLSMARDLGGLGIRVNAIAPSLFRTGQTVDMPAEYQQALTKDAAFPRRLGRPGEYALLAVGIIENPMLNGSTIRLDAGQRLPPK</sequence>
<dbReference type="AlphaFoldDB" id="E3J6I8"/>
<comment type="similarity">
    <text evidence="1 3">Belongs to the short-chain dehydrogenases/reductases (SDR) family.</text>
</comment>
<dbReference type="InterPro" id="IPR020904">
    <property type="entry name" value="Sc_DH/Rdtase_CS"/>
</dbReference>
<dbReference type="RefSeq" id="WP_013423882.1">
    <property type="nucleotide sequence ID" value="NC_014666.1"/>
</dbReference>
<dbReference type="Gene3D" id="3.40.50.720">
    <property type="entry name" value="NAD(P)-binding Rossmann-like Domain"/>
    <property type="match status" value="1"/>
</dbReference>
<dbReference type="EMBL" id="CP002299">
    <property type="protein sequence ID" value="ADP80764.1"/>
    <property type="molecule type" value="Genomic_DNA"/>
</dbReference>
<evidence type="ECO:0000313" key="4">
    <source>
        <dbReference type="EMBL" id="ADP80764.1"/>
    </source>
</evidence>
<protein>
    <submittedName>
        <fullName evidence="4">Short-chain dehydrogenase/reductase SDR</fullName>
    </submittedName>
</protein>
<dbReference type="PROSITE" id="PS00061">
    <property type="entry name" value="ADH_SHORT"/>
    <property type="match status" value="1"/>
</dbReference>
<evidence type="ECO:0000256" key="1">
    <source>
        <dbReference type="ARBA" id="ARBA00006484"/>
    </source>
</evidence>
<dbReference type="PRINTS" id="PR00081">
    <property type="entry name" value="GDHRDH"/>
</dbReference>
<dbReference type="HOGENOM" id="CLU_010194_42_0_11"/>
<dbReference type="eggNOG" id="COG1028">
    <property type="taxonomic scope" value="Bacteria"/>
</dbReference>